<evidence type="ECO:0000313" key="2">
    <source>
        <dbReference type="Proteomes" id="UP000076154"/>
    </source>
</evidence>
<sequence>MYCGRELPLITRDGIPPSPRIANTRRSVGPLVNLRVFGFPFPMDAQEQWCVDHNIGLEEDDTYLDRVRMCWKHLPRALPPDCRRTATIDLPHRGYSACIVVATNKTPEDLKRVEDIEMIRKVQAIIGATEPPAWYYPERI</sequence>
<gene>
    <name evidence="1" type="ORF">Hypma_011006</name>
</gene>
<dbReference type="AlphaFoldDB" id="A0A369JIA2"/>
<proteinExistence type="predicted"/>
<dbReference type="OrthoDB" id="3064502at2759"/>
<keyword evidence="2" id="KW-1185">Reference proteome</keyword>
<reference evidence="1" key="1">
    <citation type="submission" date="2018-04" db="EMBL/GenBank/DDBJ databases">
        <title>Whole genome sequencing of Hypsizygus marmoreus.</title>
        <authorList>
            <person name="Choi I.-G."/>
            <person name="Min B."/>
            <person name="Kim J.-G."/>
            <person name="Kim S."/>
            <person name="Oh Y.-L."/>
            <person name="Kong W.-S."/>
            <person name="Park H."/>
            <person name="Jeong J."/>
            <person name="Song E.-S."/>
        </authorList>
    </citation>
    <scope>NUCLEOTIDE SEQUENCE [LARGE SCALE GENOMIC DNA]</scope>
    <source>
        <strain evidence="1">51987-8</strain>
    </source>
</reference>
<name>A0A369JIA2_HYPMA</name>
<evidence type="ECO:0000313" key="1">
    <source>
        <dbReference type="EMBL" id="RDB21911.1"/>
    </source>
</evidence>
<dbReference type="InParanoid" id="A0A369JIA2"/>
<dbReference type="EMBL" id="LUEZ02000053">
    <property type="protein sequence ID" value="RDB21911.1"/>
    <property type="molecule type" value="Genomic_DNA"/>
</dbReference>
<comment type="caution">
    <text evidence="1">The sequence shown here is derived from an EMBL/GenBank/DDBJ whole genome shotgun (WGS) entry which is preliminary data.</text>
</comment>
<organism evidence="1 2">
    <name type="scientific">Hypsizygus marmoreus</name>
    <name type="common">White beech mushroom</name>
    <name type="synonym">Agaricus marmoreus</name>
    <dbReference type="NCBI Taxonomy" id="39966"/>
    <lineage>
        <taxon>Eukaryota</taxon>
        <taxon>Fungi</taxon>
        <taxon>Dikarya</taxon>
        <taxon>Basidiomycota</taxon>
        <taxon>Agaricomycotina</taxon>
        <taxon>Agaricomycetes</taxon>
        <taxon>Agaricomycetidae</taxon>
        <taxon>Agaricales</taxon>
        <taxon>Tricholomatineae</taxon>
        <taxon>Lyophyllaceae</taxon>
        <taxon>Hypsizygus</taxon>
    </lineage>
</organism>
<protein>
    <submittedName>
        <fullName evidence="1">Uncharacterized protein</fullName>
    </submittedName>
</protein>
<dbReference type="Proteomes" id="UP000076154">
    <property type="component" value="Unassembled WGS sequence"/>
</dbReference>
<accession>A0A369JIA2</accession>